<keyword evidence="7 13" id="KW-0479">Metal-binding</keyword>
<keyword evidence="16" id="KW-1185">Reference proteome</keyword>
<proteinExistence type="inferred from homology"/>
<comment type="similarity">
    <text evidence="4 14">Belongs to the cytochrome P450 family.</text>
</comment>
<dbReference type="PANTHER" id="PTHR46300:SF2">
    <property type="entry name" value="CYTOCHROME P450 MONOOXYGENASE ALNH-RELATED"/>
    <property type="match status" value="1"/>
</dbReference>
<protein>
    <submittedName>
        <fullName evidence="15">Cytochrome P450</fullName>
    </submittedName>
</protein>
<dbReference type="GO" id="GO:0020037">
    <property type="term" value="F:heme binding"/>
    <property type="evidence" value="ECO:0007669"/>
    <property type="project" value="InterPro"/>
</dbReference>
<evidence type="ECO:0000256" key="11">
    <source>
        <dbReference type="ARBA" id="ARBA00023033"/>
    </source>
</evidence>
<keyword evidence="9 14" id="KW-0560">Oxidoreductase</keyword>
<accession>A0A166TDA8</accession>
<evidence type="ECO:0000256" key="7">
    <source>
        <dbReference type="ARBA" id="ARBA00022723"/>
    </source>
</evidence>
<dbReference type="STRING" id="436010.A0A166TDA8"/>
<evidence type="ECO:0000313" key="15">
    <source>
        <dbReference type="EMBL" id="KZP30494.1"/>
    </source>
</evidence>
<evidence type="ECO:0000256" key="1">
    <source>
        <dbReference type="ARBA" id="ARBA00001971"/>
    </source>
</evidence>
<evidence type="ECO:0000256" key="13">
    <source>
        <dbReference type="PIRSR" id="PIRSR602401-1"/>
    </source>
</evidence>
<comment type="cofactor">
    <cofactor evidence="1 13">
        <name>heme</name>
        <dbReference type="ChEBI" id="CHEBI:30413"/>
    </cofactor>
</comment>
<keyword evidence="5 13" id="KW-0349">Heme</keyword>
<dbReference type="InterPro" id="IPR001128">
    <property type="entry name" value="Cyt_P450"/>
</dbReference>
<dbReference type="Pfam" id="PF00067">
    <property type="entry name" value="p450"/>
    <property type="match status" value="1"/>
</dbReference>
<evidence type="ECO:0000256" key="6">
    <source>
        <dbReference type="ARBA" id="ARBA00022692"/>
    </source>
</evidence>
<reference evidence="15 16" key="1">
    <citation type="journal article" date="2016" name="Mol. Biol. Evol.">
        <title>Comparative Genomics of Early-Diverging Mushroom-Forming Fungi Provides Insights into the Origins of Lignocellulose Decay Capabilities.</title>
        <authorList>
            <person name="Nagy L.G."/>
            <person name="Riley R."/>
            <person name="Tritt A."/>
            <person name="Adam C."/>
            <person name="Daum C."/>
            <person name="Floudas D."/>
            <person name="Sun H."/>
            <person name="Yadav J.S."/>
            <person name="Pangilinan J."/>
            <person name="Larsson K.H."/>
            <person name="Matsuura K."/>
            <person name="Barry K."/>
            <person name="Labutti K."/>
            <person name="Kuo R."/>
            <person name="Ohm R.A."/>
            <person name="Bhattacharya S.S."/>
            <person name="Shirouzu T."/>
            <person name="Yoshinaga Y."/>
            <person name="Martin F.M."/>
            <person name="Grigoriev I.V."/>
            <person name="Hibbett D.S."/>
        </authorList>
    </citation>
    <scope>NUCLEOTIDE SEQUENCE [LARGE SCALE GENOMIC DNA]</scope>
    <source>
        <strain evidence="15 16">CBS 109695</strain>
    </source>
</reference>
<evidence type="ECO:0000256" key="8">
    <source>
        <dbReference type="ARBA" id="ARBA00022989"/>
    </source>
</evidence>
<comment type="subcellular location">
    <subcellularLocation>
        <location evidence="2">Membrane</location>
        <topology evidence="2">Single-pass membrane protein</topology>
    </subcellularLocation>
</comment>
<dbReference type="OrthoDB" id="3934656at2759"/>
<evidence type="ECO:0000256" key="5">
    <source>
        <dbReference type="ARBA" id="ARBA00022617"/>
    </source>
</evidence>
<dbReference type="GO" id="GO:0016020">
    <property type="term" value="C:membrane"/>
    <property type="evidence" value="ECO:0007669"/>
    <property type="project" value="UniProtKB-SubCell"/>
</dbReference>
<dbReference type="PROSITE" id="PS00086">
    <property type="entry name" value="CYTOCHROME_P450"/>
    <property type="match status" value="1"/>
</dbReference>
<keyword evidence="12" id="KW-0472">Membrane</keyword>
<dbReference type="Gene3D" id="1.10.630.10">
    <property type="entry name" value="Cytochrome P450"/>
    <property type="match status" value="1"/>
</dbReference>
<keyword evidence="10 13" id="KW-0408">Iron</keyword>
<organism evidence="15 16">
    <name type="scientific">Athelia psychrophila</name>
    <dbReference type="NCBI Taxonomy" id="1759441"/>
    <lineage>
        <taxon>Eukaryota</taxon>
        <taxon>Fungi</taxon>
        <taxon>Dikarya</taxon>
        <taxon>Basidiomycota</taxon>
        <taxon>Agaricomycotina</taxon>
        <taxon>Agaricomycetes</taxon>
        <taxon>Agaricomycetidae</taxon>
        <taxon>Atheliales</taxon>
        <taxon>Atheliaceae</taxon>
        <taxon>Athelia</taxon>
    </lineage>
</organism>
<gene>
    <name evidence="15" type="ORF">FIBSPDRAFT_945859</name>
</gene>
<evidence type="ECO:0000256" key="12">
    <source>
        <dbReference type="ARBA" id="ARBA00023136"/>
    </source>
</evidence>
<evidence type="ECO:0000256" key="9">
    <source>
        <dbReference type="ARBA" id="ARBA00023002"/>
    </source>
</evidence>
<dbReference type="PANTHER" id="PTHR46300">
    <property type="entry name" value="P450, PUTATIVE (EUROFUNG)-RELATED-RELATED"/>
    <property type="match status" value="1"/>
</dbReference>
<sequence length="141" mass="15720">MLTADDEYKGYVIPKGTIIIANAHQILHDETVYPDPYTFKPERFLKDGKIDQSVMNPTIAAFGFGRRVCPGRGLAEKSAWLTCGSILAAFHLSKATDAKGATIEPSARYLSGLTRHPEPFQCQIKPRSDEIRDIIKATERR</sequence>
<dbReference type="GO" id="GO:0016705">
    <property type="term" value="F:oxidoreductase activity, acting on paired donors, with incorporation or reduction of molecular oxygen"/>
    <property type="evidence" value="ECO:0007669"/>
    <property type="project" value="InterPro"/>
</dbReference>
<dbReference type="AlphaFoldDB" id="A0A166TDA8"/>
<evidence type="ECO:0000256" key="10">
    <source>
        <dbReference type="ARBA" id="ARBA00023004"/>
    </source>
</evidence>
<dbReference type="InterPro" id="IPR017972">
    <property type="entry name" value="Cyt_P450_CS"/>
</dbReference>
<feature type="binding site" description="axial binding residue" evidence="13">
    <location>
        <position position="69"/>
    </location>
    <ligand>
        <name>heme</name>
        <dbReference type="ChEBI" id="CHEBI:30413"/>
    </ligand>
    <ligandPart>
        <name>Fe</name>
        <dbReference type="ChEBI" id="CHEBI:18248"/>
    </ligandPart>
</feature>
<keyword evidence="6" id="KW-0812">Transmembrane</keyword>
<evidence type="ECO:0000313" key="16">
    <source>
        <dbReference type="Proteomes" id="UP000076532"/>
    </source>
</evidence>
<evidence type="ECO:0000256" key="3">
    <source>
        <dbReference type="ARBA" id="ARBA00005179"/>
    </source>
</evidence>
<dbReference type="GO" id="GO:0005506">
    <property type="term" value="F:iron ion binding"/>
    <property type="evidence" value="ECO:0007669"/>
    <property type="project" value="InterPro"/>
</dbReference>
<dbReference type="SUPFAM" id="SSF48264">
    <property type="entry name" value="Cytochrome P450"/>
    <property type="match status" value="1"/>
</dbReference>
<dbReference type="InterPro" id="IPR002401">
    <property type="entry name" value="Cyt_P450_E_grp-I"/>
</dbReference>
<dbReference type="EMBL" id="KV417493">
    <property type="protein sequence ID" value="KZP30494.1"/>
    <property type="molecule type" value="Genomic_DNA"/>
</dbReference>
<evidence type="ECO:0000256" key="14">
    <source>
        <dbReference type="RuleBase" id="RU000461"/>
    </source>
</evidence>
<dbReference type="InterPro" id="IPR050364">
    <property type="entry name" value="Cytochrome_P450_fung"/>
</dbReference>
<dbReference type="Proteomes" id="UP000076532">
    <property type="component" value="Unassembled WGS sequence"/>
</dbReference>
<keyword evidence="8" id="KW-1133">Transmembrane helix</keyword>
<evidence type="ECO:0000256" key="2">
    <source>
        <dbReference type="ARBA" id="ARBA00004167"/>
    </source>
</evidence>
<name>A0A166TDA8_9AGAM</name>
<dbReference type="InterPro" id="IPR036396">
    <property type="entry name" value="Cyt_P450_sf"/>
</dbReference>
<evidence type="ECO:0000256" key="4">
    <source>
        <dbReference type="ARBA" id="ARBA00010617"/>
    </source>
</evidence>
<keyword evidence="11 14" id="KW-0503">Monooxygenase</keyword>
<dbReference type="GO" id="GO:0004497">
    <property type="term" value="F:monooxygenase activity"/>
    <property type="evidence" value="ECO:0007669"/>
    <property type="project" value="UniProtKB-KW"/>
</dbReference>
<comment type="pathway">
    <text evidence="3">Secondary metabolite biosynthesis.</text>
</comment>
<dbReference type="PRINTS" id="PR00463">
    <property type="entry name" value="EP450I"/>
</dbReference>